<feature type="region of interest" description="Disordered" evidence="7">
    <location>
        <begin position="243"/>
        <end position="319"/>
    </location>
</feature>
<dbReference type="PANTHER" id="PTHR12400:SF97">
    <property type="entry name" value="KINASE"/>
    <property type="match status" value="1"/>
</dbReference>
<feature type="compositionally biased region" description="Polar residues" evidence="7">
    <location>
        <begin position="770"/>
        <end position="810"/>
    </location>
</feature>
<evidence type="ECO:0000256" key="7">
    <source>
        <dbReference type="SAM" id="MobiDB-lite"/>
    </source>
</evidence>
<sequence>MGDSPSSMTGSKFLLVPPVDQTILEHWPPEKPYSNAVGNPGGNGAAETASDREKVLKLLQTSSKIVKNLKSTSLPDLRDNCVIKMHAERLGKGVCLRTSGQNQSVRCLKINRSFRCSAVMADIKKSDLIAPVDIENKVIRKVIERKVLRPTLSNQLTPTYLSETFDNFQYENISFSERVREKERGSVPVRELPKRSSFTSALNESVLKLLPENIEVDFTADPAAEEDWPGEIRRIGSIFSDDSDSFSRRASSNAGDNESFVDPGESVSRRASSGIGSVDGRSSYSRTQSIDEEGSEAPSRRSSNNTATEPIDESSLVTQRDRIGRRLDSVFGIKETVSRRTSGETGYSPDPLVRRDSLLEAVLAAKKGGWRNLVRSESLDSASSFASSLTSSLASDTSGCPCDDCLLGLTQPPRPKKTSNWRKVKNVVQWTPFIQTYKRHKYPWVQLAGHQGNFKAGDKQGTILKKLCLAEQRALERLMKDKLEPYVPRYLGLVDKGDQEQYLELQDLLSNFTAPCVMDIKMGVRTYLEEELAKARVKPKLRKDMFEKMVQIDPNAPSDAEQRAQAVTKPRYMVWRETISSTATLGFRIEGVKKSDGTSSKDFKTTRTQEQVLESLASFVQGYDHAPARYLKRLKEIRATLESSEFFKSHELIGSSLLFVHNEDDAVVWLIDFAKSIPLPDDVVVTHKVPWVEGSHEDGYLIGLDNLIALMTTLDSQVNQSKKEATEHSSSRRSSHSNNPLDRVKNSVSKIQTLQNDVLKGAAHRLENLQLKNNDSGKISNSTSLSNSFKDASSPNSQTKDSSIVNTKVLSENDRNTDLISVNDSSIGPDLRTTGGVSSS</sequence>
<dbReference type="GO" id="GO:0046854">
    <property type="term" value="P:phosphatidylinositol phosphate biosynthetic process"/>
    <property type="evidence" value="ECO:0007669"/>
    <property type="project" value="TreeGrafter"/>
</dbReference>
<evidence type="ECO:0000313" key="8">
    <source>
        <dbReference type="Proteomes" id="UP000694843"/>
    </source>
</evidence>
<accession>A0A8B7PGH5</accession>
<keyword evidence="5" id="KW-0067">ATP-binding</keyword>
<keyword evidence="8" id="KW-1185">Reference proteome</keyword>
<dbReference type="GO" id="GO:0000828">
    <property type="term" value="F:inositol hexakisphosphate kinase activity"/>
    <property type="evidence" value="ECO:0007669"/>
    <property type="project" value="TreeGrafter"/>
</dbReference>
<dbReference type="FunFam" id="3.30.470.160:FF:000001">
    <property type="entry name" value="Kinase"/>
    <property type="match status" value="1"/>
</dbReference>
<organism evidence="8 9">
    <name type="scientific">Hyalella azteca</name>
    <name type="common">Amphipod</name>
    <dbReference type="NCBI Taxonomy" id="294128"/>
    <lineage>
        <taxon>Eukaryota</taxon>
        <taxon>Metazoa</taxon>
        <taxon>Ecdysozoa</taxon>
        <taxon>Arthropoda</taxon>
        <taxon>Crustacea</taxon>
        <taxon>Multicrustacea</taxon>
        <taxon>Malacostraca</taxon>
        <taxon>Eumalacostraca</taxon>
        <taxon>Peracarida</taxon>
        <taxon>Amphipoda</taxon>
        <taxon>Senticaudata</taxon>
        <taxon>Talitrida</taxon>
        <taxon>Talitroidea</taxon>
        <taxon>Hyalellidae</taxon>
        <taxon>Hyalella</taxon>
    </lineage>
</organism>
<feature type="region of interest" description="Disordered" evidence="7">
    <location>
        <begin position="29"/>
        <end position="50"/>
    </location>
</feature>
<reference evidence="9" key="1">
    <citation type="submission" date="2025-08" db="UniProtKB">
        <authorList>
            <consortium name="RefSeq"/>
        </authorList>
    </citation>
    <scope>IDENTIFICATION</scope>
    <source>
        <tissue evidence="9">Whole organism</tissue>
    </source>
</reference>
<evidence type="ECO:0000256" key="5">
    <source>
        <dbReference type="ARBA" id="ARBA00022840"/>
    </source>
</evidence>
<gene>
    <name evidence="9" type="primary">LOC108680845</name>
</gene>
<dbReference type="KEGG" id="hazt:108680845"/>
<comment type="similarity">
    <text evidence="1 6">Belongs to the inositol phosphokinase (IPK) family.</text>
</comment>
<dbReference type="InterPro" id="IPR038286">
    <property type="entry name" value="IPK_sf"/>
</dbReference>
<dbReference type="EC" id="2.7.-.-" evidence="6"/>
<dbReference type="Pfam" id="PF03770">
    <property type="entry name" value="IPK"/>
    <property type="match status" value="1"/>
</dbReference>
<dbReference type="Proteomes" id="UP000694843">
    <property type="component" value="Unplaced"/>
</dbReference>
<evidence type="ECO:0000256" key="6">
    <source>
        <dbReference type="RuleBase" id="RU363090"/>
    </source>
</evidence>
<keyword evidence="2 6" id="KW-0808">Transferase</keyword>
<evidence type="ECO:0000256" key="2">
    <source>
        <dbReference type="ARBA" id="ARBA00022679"/>
    </source>
</evidence>
<dbReference type="InterPro" id="IPR005522">
    <property type="entry name" value="IPK"/>
</dbReference>
<dbReference type="SUPFAM" id="SSF56104">
    <property type="entry name" value="SAICAR synthase-like"/>
    <property type="match status" value="1"/>
</dbReference>
<evidence type="ECO:0000256" key="4">
    <source>
        <dbReference type="ARBA" id="ARBA00022777"/>
    </source>
</evidence>
<evidence type="ECO:0000313" key="9">
    <source>
        <dbReference type="RefSeq" id="XP_018025248.1"/>
    </source>
</evidence>
<dbReference type="GO" id="GO:0032958">
    <property type="term" value="P:inositol phosphate biosynthetic process"/>
    <property type="evidence" value="ECO:0007669"/>
    <property type="project" value="InterPro"/>
</dbReference>
<dbReference type="AlphaFoldDB" id="A0A8B7PGH5"/>
<dbReference type="GO" id="GO:0005737">
    <property type="term" value="C:cytoplasm"/>
    <property type="evidence" value="ECO:0007669"/>
    <property type="project" value="TreeGrafter"/>
</dbReference>
<name>A0A8B7PGH5_HYAAZ</name>
<dbReference type="PANTHER" id="PTHR12400">
    <property type="entry name" value="INOSITOL POLYPHOSPHATE KINASE"/>
    <property type="match status" value="1"/>
</dbReference>
<dbReference type="GO" id="GO:0005524">
    <property type="term" value="F:ATP binding"/>
    <property type="evidence" value="ECO:0007669"/>
    <property type="project" value="UniProtKB-KW"/>
</dbReference>
<feature type="compositionally biased region" description="Polar residues" evidence="7">
    <location>
        <begin position="269"/>
        <end position="288"/>
    </location>
</feature>
<evidence type="ECO:0000256" key="1">
    <source>
        <dbReference type="ARBA" id="ARBA00007374"/>
    </source>
</evidence>
<dbReference type="OrthoDB" id="338650at2759"/>
<proteinExistence type="inferred from homology"/>
<feature type="region of interest" description="Disordered" evidence="7">
    <location>
        <begin position="769"/>
        <end position="840"/>
    </location>
</feature>
<keyword evidence="3" id="KW-0547">Nucleotide-binding</keyword>
<dbReference type="GeneID" id="108680845"/>
<feature type="region of interest" description="Disordered" evidence="7">
    <location>
        <begin position="719"/>
        <end position="743"/>
    </location>
</feature>
<dbReference type="RefSeq" id="XP_018025248.1">
    <property type="nucleotide sequence ID" value="XM_018169759.2"/>
</dbReference>
<dbReference type="Gene3D" id="3.30.470.160">
    <property type="entry name" value="Inositol polyphosphate kinase"/>
    <property type="match status" value="1"/>
</dbReference>
<feature type="compositionally biased region" description="Basic and acidic residues" evidence="7">
    <location>
        <begin position="721"/>
        <end position="730"/>
    </location>
</feature>
<keyword evidence="4 6" id="KW-0418">Kinase</keyword>
<protein>
    <recommendedName>
        <fullName evidence="6">Kinase</fullName>
        <ecNumber evidence="6">2.7.-.-</ecNumber>
    </recommendedName>
</protein>
<evidence type="ECO:0000256" key="3">
    <source>
        <dbReference type="ARBA" id="ARBA00022741"/>
    </source>
</evidence>
<dbReference type="GO" id="GO:0005634">
    <property type="term" value="C:nucleus"/>
    <property type="evidence" value="ECO:0007669"/>
    <property type="project" value="TreeGrafter"/>
</dbReference>